<reference evidence="2 3" key="1">
    <citation type="submission" date="2024-06" db="EMBL/GenBank/DDBJ databases">
        <title>Genomic Encyclopedia of Type Strains, Phase IV (KMG-IV): sequencing the most valuable type-strain genomes for metagenomic binning, comparative biology and taxonomic classification.</title>
        <authorList>
            <person name="Goeker M."/>
        </authorList>
    </citation>
    <scope>NUCLEOTIDE SEQUENCE [LARGE SCALE GENOMIC DNA]</scope>
    <source>
        <strain evidence="2 3">DSM 105042</strain>
    </source>
</reference>
<evidence type="ECO:0000313" key="2">
    <source>
        <dbReference type="EMBL" id="MET3586261.1"/>
    </source>
</evidence>
<sequence length="47" mass="5087">MNLIICCDGTWNTSDAMEDGLSSPTNVVKFFNDLAADEENGGAREAY</sequence>
<evidence type="ECO:0000313" key="3">
    <source>
        <dbReference type="Proteomes" id="UP001549031"/>
    </source>
</evidence>
<feature type="domain" description="T6SS Phospholipase effector Tle1-like catalytic" evidence="1">
    <location>
        <begin position="2"/>
        <end position="41"/>
    </location>
</feature>
<name>A0ABV2H6Y2_9HYPH</name>
<dbReference type="Pfam" id="PF09994">
    <property type="entry name" value="T6SS_Tle1-like_cat"/>
    <property type="match status" value="1"/>
</dbReference>
<evidence type="ECO:0000259" key="1">
    <source>
        <dbReference type="Pfam" id="PF09994"/>
    </source>
</evidence>
<proteinExistence type="predicted"/>
<dbReference type="InterPro" id="IPR018712">
    <property type="entry name" value="Tle1-like_cat"/>
</dbReference>
<accession>A0ABV2H6Y2</accession>
<comment type="caution">
    <text evidence="2">The sequence shown here is derived from an EMBL/GenBank/DDBJ whole genome shotgun (WGS) entry which is preliminary data.</text>
</comment>
<organism evidence="2 3">
    <name type="scientific">Pseudorhizobium tarimense</name>
    <dbReference type="NCBI Taxonomy" id="1079109"/>
    <lineage>
        <taxon>Bacteria</taxon>
        <taxon>Pseudomonadati</taxon>
        <taxon>Pseudomonadota</taxon>
        <taxon>Alphaproteobacteria</taxon>
        <taxon>Hyphomicrobiales</taxon>
        <taxon>Rhizobiaceae</taxon>
        <taxon>Rhizobium/Agrobacterium group</taxon>
        <taxon>Pseudorhizobium</taxon>
    </lineage>
</organism>
<dbReference type="Proteomes" id="UP001549031">
    <property type="component" value="Unassembled WGS sequence"/>
</dbReference>
<gene>
    <name evidence="2" type="ORF">ABID21_002378</name>
</gene>
<protein>
    <submittedName>
        <fullName evidence="2">Uncharacterized protein (DUF2235 family)</fullName>
    </submittedName>
</protein>
<dbReference type="EMBL" id="JBEPLJ010000008">
    <property type="protein sequence ID" value="MET3586261.1"/>
    <property type="molecule type" value="Genomic_DNA"/>
</dbReference>
<keyword evidence="3" id="KW-1185">Reference proteome</keyword>